<dbReference type="Gene3D" id="3.30.160.60">
    <property type="entry name" value="Classic Zinc Finger"/>
    <property type="match status" value="1"/>
</dbReference>
<dbReference type="PROSITE" id="PS50119">
    <property type="entry name" value="ZF_BBOX"/>
    <property type="match status" value="1"/>
</dbReference>
<dbReference type="InterPro" id="IPR013083">
    <property type="entry name" value="Znf_RING/FYVE/PHD"/>
</dbReference>
<keyword evidence="13" id="KW-1185">Reference proteome</keyword>
<dbReference type="PROSITE" id="PS50089">
    <property type="entry name" value="ZF_RING_2"/>
    <property type="match status" value="1"/>
</dbReference>
<proteinExistence type="predicted"/>
<gene>
    <name evidence="12" type="ORF">GDO78_008133</name>
</gene>
<dbReference type="OrthoDB" id="6105938at2759"/>
<evidence type="ECO:0000259" key="11">
    <source>
        <dbReference type="PROSITE" id="PS50188"/>
    </source>
</evidence>
<evidence type="ECO:0000256" key="5">
    <source>
        <dbReference type="ARBA" id="ARBA00022833"/>
    </source>
</evidence>
<dbReference type="Gene3D" id="4.10.830.40">
    <property type="match status" value="1"/>
</dbReference>
<dbReference type="AlphaFoldDB" id="A0A8J6FCL5"/>
<protein>
    <submittedName>
        <fullName evidence="12">Uncharacterized protein</fullName>
    </submittedName>
</protein>
<dbReference type="InterPro" id="IPR051051">
    <property type="entry name" value="E3_ubiq-ligase_TRIM/RNF"/>
</dbReference>
<dbReference type="EMBL" id="WNTK01000004">
    <property type="protein sequence ID" value="KAG9484861.1"/>
    <property type="molecule type" value="Genomic_DNA"/>
</dbReference>
<dbReference type="PROSITE" id="PS00518">
    <property type="entry name" value="ZF_RING_1"/>
    <property type="match status" value="1"/>
</dbReference>
<dbReference type="Gene3D" id="3.30.40.10">
    <property type="entry name" value="Zinc/RING finger domain, C3HC4 (zinc finger)"/>
    <property type="match status" value="1"/>
</dbReference>
<sequence length="513" mass="57634">MASADLREELNCSICLNVFTDPVMLRCGHNFCMDCIKVVLESQEKCGTYSCPGCREPFLERPALHINIALRNIAEHFSIVPEGEVGGVSCTYCIHSPVPAVKSCVHCEASLCMAHLRVHVKSPEHVLIEPTSSLDTRKCPAHKRILEYYCAKDSACICVSCKLIGSHKEHDVGPLKEASMKKMNMLMNHLQGLISRKKESDTRIQDLQDHMTKVEESATDITKRVENLFKEIKGKLDVLEQTVLSEVTRQKEEISLIVTDLLYHLEFEKDSLTKKIFHFQTLCRETDPLIILQDQETFQVIPGKGAQRYVGNLDEGRISLPLIKGATHIMSRVKQSIYLQPQSEILLDEGTAGNSVVVSEDKKMASFVSGEQNGAPPAINHLNSHQVLSVTNFSSGRHYWEVETSKTGTLKIGMAYPSIIRRGDNSRLGNNNKSWCLRRFNSEYFMVHAGKLLQIPFKESSQNFGVYLDYEAGSLSFYALCDPIKLLHTFTTKFTEPLHAAISVRKGFVKIRG</sequence>
<keyword evidence="3 8" id="KW-0863">Zinc-finger</keyword>
<dbReference type="SMART" id="SM00449">
    <property type="entry name" value="SPRY"/>
    <property type="match status" value="1"/>
</dbReference>
<dbReference type="PANTHER" id="PTHR25465">
    <property type="entry name" value="B-BOX DOMAIN CONTAINING"/>
    <property type="match status" value="1"/>
</dbReference>
<feature type="domain" description="RING-type" evidence="9">
    <location>
        <begin position="12"/>
        <end position="55"/>
    </location>
</feature>
<dbReference type="SUPFAM" id="SSF57850">
    <property type="entry name" value="RING/U-box"/>
    <property type="match status" value="1"/>
</dbReference>
<evidence type="ECO:0000256" key="4">
    <source>
        <dbReference type="ARBA" id="ARBA00022786"/>
    </source>
</evidence>
<keyword evidence="6" id="KW-0391">Immunity</keyword>
<dbReference type="PRINTS" id="PR01407">
    <property type="entry name" value="BUTYPHLNCDUF"/>
</dbReference>
<dbReference type="GO" id="GO:0008270">
    <property type="term" value="F:zinc ion binding"/>
    <property type="evidence" value="ECO:0007669"/>
    <property type="project" value="UniProtKB-KW"/>
</dbReference>
<dbReference type="Pfam" id="PF00622">
    <property type="entry name" value="SPRY"/>
    <property type="match status" value="1"/>
</dbReference>
<evidence type="ECO:0000256" key="6">
    <source>
        <dbReference type="ARBA" id="ARBA00022859"/>
    </source>
</evidence>
<dbReference type="PROSITE" id="PS50188">
    <property type="entry name" value="B302_SPRY"/>
    <property type="match status" value="1"/>
</dbReference>
<keyword evidence="4" id="KW-0833">Ubl conjugation pathway</keyword>
<dbReference type="SMART" id="SM00184">
    <property type="entry name" value="RING"/>
    <property type="match status" value="1"/>
</dbReference>
<dbReference type="CDD" id="cd19769">
    <property type="entry name" value="Bbox2_TRIM16-like"/>
    <property type="match status" value="1"/>
</dbReference>
<dbReference type="GO" id="GO:0045087">
    <property type="term" value="P:innate immune response"/>
    <property type="evidence" value="ECO:0007669"/>
    <property type="project" value="UniProtKB-KW"/>
</dbReference>
<dbReference type="SMART" id="SM00336">
    <property type="entry name" value="BBOX"/>
    <property type="match status" value="1"/>
</dbReference>
<evidence type="ECO:0000256" key="7">
    <source>
        <dbReference type="ARBA" id="ARBA00023054"/>
    </source>
</evidence>
<dbReference type="InterPro" id="IPR027370">
    <property type="entry name" value="Znf-RING_euk"/>
</dbReference>
<dbReference type="InterPro" id="IPR001841">
    <property type="entry name" value="Znf_RING"/>
</dbReference>
<dbReference type="Gene3D" id="2.60.120.920">
    <property type="match status" value="1"/>
</dbReference>
<dbReference type="Proteomes" id="UP000770717">
    <property type="component" value="Unassembled WGS sequence"/>
</dbReference>
<dbReference type="InterPro" id="IPR013320">
    <property type="entry name" value="ConA-like_dom_sf"/>
</dbReference>
<evidence type="ECO:0000256" key="3">
    <source>
        <dbReference type="ARBA" id="ARBA00022771"/>
    </source>
</evidence>
<dbReference type="InterPro" id="IPR043136">
    <property type="entry name" value="B30.2/SPRY_sf"/>
</dbReference>
<dbReference type="InterPro" id="IPR017907">
    <property type="entry name" value="Znf_RING_CS"/>
</dbReference>
<dbReference type="SUPFAM" id="SSF57845">
    <property type="entry name" value="B-box zinc-binding domain"/>
    <property type="match status" value="1"/>
</dbReference>
<dbReference type="Pfam" id="PF13445">
    <property type="entry name" value="zf-RING_UBOX"/>
    <property type="match status" value="1"/>
</dbReference>
<dbReference type="SMART" id="SM00502">
    <property type="entry name" value="BBC"/>
    <property type="match status" value="1"/>
</dbReference>
<dbReference type="InterPro" id="IPR003879">
    <property type="entry name" value="Butyrophylin_SPRY"/>
</dbReference>
<evidence type="ECO:0000256" key="2">
    <source>
        <dbReference type="ARBA" id="ARBA00022723"/>
    </source>
</evidence>
<dbReference type="Pfam" id="PF00643">
    <property type="entry name" value="zf-B_box"/>
    <property type="match status" value="1"/>
</dbReference>
<name>A0A8J6FCL5_ELECQ</name>
<keyword evidence="7" id="KW-0175">Coiled coil</keyword>
<evidence type="ECO:0000259" key="9">
    <source>
        <dbReference type="PROSITE" id="PS50089"/>
    </source>
</evidence>
<dbReference type="PANTHER" id="PTHR25465:SF41">
    <property type="entry name" value="E3 UBIQUITIN-PROTEIN LIGASE RNF135"/>
    <property type="match status" value="1"/>
</dbReference>
<comment type="caution">
    <text evidence="12">The sequence shown here is derived from an EMBL/GenBank/DDBJ whole genome shotgun (WGS) entry which is preliminary data.</text>
</comment>
<accession>A0A8J6FCL5</accession>
<dbReference type="SUPFAM" id="SSF49899">
    <property type="entry name" value="Concanavalin A-like lectins/glucanases"/>
    <property type="match status" value="1"/>
</dbReference>
<dbReference type="InterPro" id="IPR003649">
    <property type="entry name" value="Bbox_C"/>
</dbReference>
<reference evidence="12" key="1">
    <citation type="thesis" date="2020" institute="ProQuest LLC" country="789 East Eisenhower Parkway, Ann Arbor, MI, USA">
        <title>Comparative Genomics and Chromosome Evolution.</title>
        <authorList>
            <person name="Mudd A.B."/>
        </authorList>
    </citation>
    <scope>NUCLEOTIDE SEQUENCE</scope>
    <source>
        <strain evidence="12">HN-11 Male</strain>
        <tissue evidence="12">Kidney and liver</tissue>
    </source>
</reference>
<evidence type="ECO:0000256" key="1">
    <source>
        <dbReference type="ARBA" id="ARBA00022588"/>
    </source>
</evidence>
<dbReference type="InterPro" id="IPR003877">
    <property type="entry name" value="SPRY_dom"/>
</dbReference>
<organism evidence="12 13">
    <name type="scientific">Eleutherodactylus coqui</name>
    <name type="common">Puerto Rican coqui</name>
    <dbReference type="NCBI Taxonomy" id="57060"/>
    <lineage>
        <taxon>Eukaryota</taxon>
        <taxon>Metazoa</taxon>
        <taxon>Chordata</taxon>
        <taxon>Craniata</taxon>
        <taxon>Vertebrata</taxon>
        <taxon>Euteleostomi</taxon>
        <taxon>Amphibia</taxon>
        <taxon>Batrachia</taxon>
        <taxon>Anura</taxon>
        <taxon>Neobatrachia</taxon>
        <taxon>Hyloidea</taxon>
        <taxon>Eleutherodactylidae</taxon>
        <taxon>Eleutherodactylinae</taxon>
        <taxon>Eleutherodactylus</taxon>
        <taxon>Eleutherodactylus</taxon>
    </lineage>
</organism>
<evidence type="ECO:0000259" key="10">
    <source>
        <dbReference type="PROSITE" id="PS50119"/>
    </source>
</evidence>
<feature type="domain" description="B box-type" evidence="10">
    <location>
        <begin position="134"/>
        <end position="175"/>
    </location>
</feature>
<evidence type="ECO:0000313" key="13">
    <source>
        <dbReference type="Proteomes" id="UP000770717"/>
    </source>
</evidence>
<dbReference type="InterPro" id="IPR000315">
    <property type="entry name" value="Znf_B-box"/>
</dbReference>
<keyword evidence="1" id="KW-0399">Innate immunity</keyword>
<keyword evidence="5" id="KW-0862">Zinc</keyword>
<dbReference type="InterPro" id="IPR001870">
    <property type="entry name" value="B30.2/SPRY"/>
</dbReference>
<dbReference type="CDD" id="cd12891">
    <property type="entry name" value="SPRY_PRY_C-I_2"/>
    <property type="match status" value="1"/>
</dbReference>
<feature type="domain" description="B30.2/SPRY" evidence="11">
    <location>
        <begin position="325"/>
        <end position="513"/>
    </location>
</feature>
<evidence type="ECO:0000313" key="12">
    <source>
        <dbReference type="EMBL" id="KAG9484861.1"/>
    </source>
</evidence>
<keyword evidence="2" id="KW-0479">Metal-binding</keyword>
<evidence type="ECO:0000256" key="8">
    <source>
        <dbReference type="PROSITE-ProRule" id="PRU00024"/>
    </source>
</evidence>